<proteinExistence type="predicted"/>
<name>A0A2A9N9L4_9AGAR</name>
<dbReference type="AlphaFoldDB" id="A0A2A9N9L4"/>
<keyword evidence="2" id="KW-1185">Reference proteome</keyword>
<gene>
    <name evidence="1" type="ORF">AMATHDRAFT_10503</name>
</gene>
<reference evidence="1 2" key="1">
    <citation type="submission" date="2014-02" db="EMBL/GenBank/DDBJ databases">
        <title>Transposable element dynamics among asymbiotic and ectomycorrhizal Amanita fungi.</title>
        <authorList>
            <consortium name="DOE Joint Genome Institute"/>
            <person name="Hess J."/>
            <person name="Skrede I."/>
            <person name="Wolfe B."/>
            <person name="LaButti K."/>
            <person name="Ohm R.A."/>
            <person name="Grigoriev I.V."/>
            <person name="Pringle A."/>
        </authorList>
    </citation>
    <scope>NUCLEOTIDE SEQUENCE [LARGE SCALE GENOMIC DNA]</scope>
    <source>
        <strain evidence="1 2">SKay4041</strain>
    </source>
</reference>
<organism evidence="1 2">
    <name type="scientific">Amanita thiersii Skay4041</name>
    <dbReference type="NCBI Taxonomy" id="703135"/>
    <lineage>
        <taxon>Eukaryota</taxon>
        <taxon>Fungi</taxon>
        <taxon>Dikarya</taxon>
        <taxon>Basidiomycota</taxon>
        <taxon>Agaricomycotina</taxon>
        <taxon>Agaricomycetes</taxon>
        <taxon>Agaricomycetidae</taxon>
        <taxon>Agaricales</taxon>
        <taxon>Pluteineae</taxon>
        <taxon>Amanitaceae</taxon>
        <taxon>Amanita</taxon>
    </lineage>
</organism>
<evidence type="ECO:0000313" key="2">
    <source>
        <dbReference type="Proteomes" id="UP000242287"/>
    </source>
</evidence>
<sequence length="67" mass="7467">MPTVEAGKSLTQCFKFMPSFMINSYHNFEVPILESTTNGLVKSISTRPLLQKVLQDVSALSLHINNV</sequence>
<protein>
    <submittedName>
        <fullName evidence="1">Uncharacterized protein</fullName>
    </submittedName>
</protein>
<accession>A0A2A9N9L4</accession>
<evidence type="ECO:0000313" key="1">
    <source>
        <dbReference type="EMBL" id="PFH44891.1"/>
    </source>
</evidence>
<dbReference type="EMBL" id="KZ302729">
    <property type="protein sequence ID" value="PFH44891.1"/>
    <property type="molecule type" value="Genomic_DNA"/>
</dbReference>
<dbReference type="Proteomes" id="UP000242287">
    <property type="component" value="Unassembled WGS sequence"/>
</dbReference>